<dbReference type="PRINTS" id="PR00081">
    <property type="entry name" value="GDHRDH"/>
</dbReference>
<dbReference type="PROSITE" id="PS00061">
    <property type="entry name" value="ADH_SHORT"/>
    <property type="match status" value="1"/>
</dbReference>
<comment type="caution">
    <text evidence="3">The sequence shown here is derived from an EMBL/GenBank/DDBJ whole genome shotgun (WGS) entry which is preliminary data.</text>
</comment>
<dbReference type="InterPro" id="IPR002347">
    <property type="entry name" value="SDR_fam"/>
</dbReference>
<accession>A0ABU3D544</accession>
<dbReference type="InterPro" id="IPR020904">
    <property type="entry name" value="Sc_DH/Rdtase_CS"/>
</dbReference>
<dbReference type="EMBL" id="JAVRHK010000005">
    <property type="protein sequence ID" value="MDT0676657.1"/>
    <property type="molecule type" value="Genomic_DNA"/>
</dbReference>
<name>A0ABU3D544_9FLAO</name>
<protein>
    <submittedName>
        <fullName evidence="3">SDR family oxidoreductase</fullName>
        <ecNumber evidence="3">1.-.-.-</ecNumber>
    </submittedName>
</protein>
<evidence type="ECO:0000256" key="2">
    <source>
        <dbReference type="ARBA" id="ARBA00023002"/>
    </source>
</evidence>
<comment type="similarity">
    <text evidence="1">Belongs to the short-chain dehydrogenases/reductases (SDR) family.</text>
</comment>
<sequence>MQTGNSLKNIFITGGASGIGYSIARKFSSENYKVGIADIVQPEHEEKDIFFSRADVTNPVDIDRLYKEVVESIGHPEVLVLNAGRGIQEKLTEGDPEKWQQVINLNLMGNLRCIRAFVPDMMKKKRGHVIFISSVSANQPHPAGGIYAASKTALEVIAKTLRLETLPHVKVTVVSPGITDTKFFENQISGFTTVENLEMGAIGPEEIADDVFYAVSRKNGRCINKIVTRPLKQNF</sequence>
<dbReference type="CDD" id="cd05233">
    <property type="entry name" value="SDR_c"/>
    <property type="match status" value="1"/>
</dbReference>
<keyword evidence="4" id="KW-1185">Reference proteome</keyword>
<dbReference type="EC" id="1.-.-.-" evidence="3"/>
<dbReference type="PANTHER" id="PTHR44196:SF1">
    <property type="entry name" value="DEHYDROGENASE_REDUCTASE SDR FAMILY MEMBER 7B"/>
    <property type="match status" value="1"/>
</dbReference>
<gene>
    <name evidence="3" type="ORF">RM539_08695</name>
</gene>
<dbReference type="SUPFAM" id="SSF51735">
    <property type="entry name" value="NAD(P)-binding Rossmann-fold domains"/>
    <property type="match status" value="1"/>
</dbReference>
<keyword evidence="2 3" id="KW-0560">Oxidoreductase</keyword>
<dbReference type="GO" id="GO:0016491">
    <property type="term" value="F:oxidoreductase activity"/>
    <property type="evidence" value="ECO:0007669"/>
    <property type="project" value="UniProtKB-KW"/>
</dbReference>
<evidence type="ECO:0000256" key="1">
    <source>
        <dbReference type="ARBA" id="ARBA00006484"/>
    </source>
</evidence>
<reference evidence="3 4" key="1">
    <citation type="submission" date="2023-09" db="EMBL/GenBank/DDBJ databases">
        <authorList>
            <person name="Rey-Velasco X."/>
        </authorList>
    </citation>
    <scope>NUCLEOTIDE SEQUENCE [LARGE SCALE GENOMIC DNA]</scope>
    <source>
        <strain evidence="3 4">F117</strain>
    </source>
</reference>
<dbReference type="Pfam" id="PF00106">
    <property type="entry name" value="adh_short"/>
    <property type="match status" value="1"/>
</dbReference>
<evidence type="ECO:0000313" key="3">
    <source>
        <dbReference type="EMBL" id="MDT0676657.1"/>
    </source>
</evidence>
<dbReference type="PANTHER" id="PTHR44196">
    <property type="entry name" value="DEHYDROGENASE/REDUCTASE SDR FAMILY MEMBER 7B"/>
    <property type="match status" value="1"/>
</dbReference>
<organism evidence="3 4">
    <name type="scientific">Autumnicola musiva</name>
    <dbReference type="NCBI Taxonomy" id="3075589"/>
    <lineage>
        <taxon>Bacteria</taxon>
        <taxon>Pseudomonadati</taxon>
        <taxon>Bacteroidota</taxon>
        <taxon>Flavobacteriia</taxon>
        <taxon>Flavobacteriales</taxon>
        <taxon>Flavobacteriaceae</taxon>
        <taxon>Autumnicola</taxon>
    </lineage>
</organism>
<evidence type="ECO:0000313" key="4">
    <source>
        <dbReference type="Proteomes" id="UP001262582"/>
    </source>
</evidence>
<dbReference type="InterPro" id="IPR036291">
    <property type="entry name" value="NAD(P)-bd_dom_sf"/>
</dbReference>
<proteinExistence type="inferred from homology"/>
<dbReference type="Gene3D" id="3.40.50.720">
    <property type="entry name" value="NAD(P)-binding Rossmann-like Domain"/>
    <property type="match status" value="1"/>
</dbReference>
<dbReference type="Proteomes" id="UP001262582">
    <property type="component" value="Unassembled WGS sequence"/>
</dbReference>
<dbReference type="RefSeq" id="WP_311503002.1">
    <property type="nucleotide sequence ID" value="NZ_JAVRHK010000005.1"/>
</dbReference>